<dbReference type="GO" id="GO:0006508">
    <property type="term" value="P:proteolysis"/>
    <property type="evidence" value="ECO:0007669"/>
    <property type="project" value="UniProtKB-KW"/>
</dbReference>
<dbReference type="GO" id="GO:0080120">
    <property type="term" value="P:CAAX-box protein maturation"/>
    <property type="evidence" value="ECO:0007669"/>
    <property type="project" value="UniProtKB-ARBA"/>
</dbReference>
<evidence type="ECO:0000313" key="3">
    <source>
        <dbReference type="EMBL" id="RYJ14768.1"/>
    </source>
</evidence>
<feature type="transmembrane region" description="Helical" evidence="1">
    <location>
        <begin position="98"/>
        <end position="120"/>
    </location>
</feature>
<protein>
    <submittedName>
        <fullName evidence="3">CPBP family intramembrane metalloprotease</fullName>
    </submittedName>
</protein>
<keyword evidence="1" id="KW-1133">Transmembrane helix</keyword>
<evidence type="ECO:0000256" key="1">
    <source>
        <dbReference type="SAM" id="Phobius"/>
    </source>
</evidence>
<accession>A0A482THV5</accession>
<keyword evidence="3" id="KW-0378">Hydrolase</keyword>
<keyword evidence="3" id="KW-0482">Metalloprotease</keyword>
<comment type="caution">
    <text evidence="3">The sequence shown here is derived from an EMBL/GenBank/DDBJ whole genome shotgun (WGS) entry which is preliminary data.</text>
</comment>
<evidence type="ECO:0000313" key="4">
    <source>
        <dbReference type="Proteomes" id="UP000294028"/>
    </source>
</evidence>
<feature type="transmembrane region" description="Helical" evidence="1">
    <location>
        <begin position="141"/>
        <end position="161"/>
    </location>
</feature>
<name>A0A482THV5_9EURY</name>
<feature type="transmembrane region" description="Helical" evidence="1">
    <location>
        <begin position="225"/>
        <end position="247"/>
    </location>
</feature>
<dbReference type="Pfam" id="PF02517">
    <property type="entry name" value="Rce1-like"/>
    <property type="match status" value="1"/>
</dbReference>
<proteinExistence type="predicted"/>
<evidence type="ECO:0000259" key="2">
    <source>
        <dbReference type="Pfam" id="PF02517"/>
    </source>
</evidence>
<dbReference type="EMBL" id="RZHH01000002">
    <property type="protein sequence ID" value="RYJ14768.1"/>
    <property type="molecule type" value="Genomic_DNA"/>
</dbReference>
<dbReference type="AlphaFoldDB" id="A0A482THV5"/>
<gene>
    <name evidence="3" type="ORF">ELS19_12940</name>
</gene>
<dbReference type="InterPro" id="IPR003675">
    <property type="entry name" value="Rce1/LyrA-like_dom"/>
</dbReference>
<keyword evidence="3" id="KW-0645">Protease</keyword>
<keyword evidence="1" id="KW-0472">Membrane</keyword>
<feature type="transmembrane region" description="Helical" evidence="1">
    <location>
        <begin position="173"/>
        <end position="193"/>
    </location>
</feature>
<feature type="transmembrane region" description="Helical" evidence="1">
    <location>
        <begin position="200"/>
        <end position="219"/>
    </location>
</feature>
<dbReference type="RefSeq" id="WP_006055236.1">
    <property type="nucleotide sequence ID" value="NZ_RZHH01000002.1"/>
</dbReference>
<dbReference type="GeneID" id="9992418"/>
<dbReference type="GO" id="GO:0008237">
    <property type="term" value="F:metallopeptidase activity"/>
    <property type="evidence" value="ECO:0007669"/>
    <property type="project" value="UniProtKB-KW"/>
</dbReference>
<feature type="transmembrane region" description="Helical" evidence="1">
    <location>
        <begin position="55"/>
        <end position="78"/>
    </location>
</feature>
<dbReference type="GO" id="GO:0004175">
    <property type="term" value="F:endopeptidase activity"/>
    <property type="evidence" value="ECO:0007669"/>
    <property type="project" value="UniProtKB-ARBA"/>
</dbReference>
<feature type="transmembrane region" description="Helical" evidence="1">
    <location>
        <begin position="20"/>
        <end position="43"/>
    </location>
</feature>
<reference evidence="3 4" key="1">
    <citation type="submission" date="2018-12" db="EMBL/GenBank/DDBJ databases">
        <title>Genome analysis provides insights into bioremediation potentialities of Halogeometricum borinquense strain N11.</title>
        <authorList>
            <person name="Najjari A."/>
            <person name="Youssef N."/>
            <person name="Fhoula I."/>
            <person name="Ben Dhia O."/>
            <person name="Mahjoubi M."/>
            <person name="Ouzari H.I."/>
            <person name="Cherif A."/>
        </authorList>
    </citation>
    <scope>NUCLEOTIDE SEQUENCE [LARGE SCALE GENOMIC DNA]</scope>
    <source>
        <strain evidence="3 4">N11</strain>
    </source>
</reference>
<feature type="domain" description="CAAX prenyl protease 2/Lysostaphin resistance protein A-like" evidence="2">
    <location>
        <begin position="142"/>
        <end position="237"/>
    </location>
</feature>
<keyword evidence="1" id="KW-0812">Transmembrane</keyword>
<sequence length="260" mass="27824">MQTVSSEPDASSPSSQLRALAVAILLAIAGPALGIAFVFLVSVPLVLTGIEITPILNISISLVFLTWGGIGGMAFLYLRYRNEDLSYFGIHLPGPRDILAAGIGYVAALGLGYSSVILVSQLNVETGTNQAAQLGMENPEVLLLLIPASFLFIGVGEELLFRGVVQSRLRESFSPAVGILLASVIFAAIHFFAIGGTPMARLTSISILLLPSVVFGIVYEYTDNLLVPIFIHGAYDATIFFFLYLAVKFGTVPQESFLFF</sequence>
<organism evidence="3 4">
    <name type="scientific">Halogeometricum borinquense</name>
    <dbReference type="NCBI Taxonomy" id="60847"/>
    <lineage>
        <taxon>Archaea</taxon>
        <taxon>Methanobacteriati</taxon>
        <taxon>Methanobacteriota</taxon>
        <taxon>Stenosarchaea group</taxon>
        <taxon>Halobacteria</taxon>
        <taxon>Halobacteriales</taxon>
        <taxon>Haloferacaceae</taxon>
        <taxon>Halogeometricum</taxon>
    </lineage>
</organism>
<dbReference type="Proteomes" id="UP000294028">
    <property type="component" value="Unassembled WGS sequence"/>
</dbReference>